<evidence type="ECO:0000313" key="4">
    <source>
        <dbReference type="Proteomes" id="UP000683000"/>
    </source>
</evidence>
<gene>
    <name evidence="3" type="ORF">JVT61DRAFT_7124</name>
</gene>
<feature type="transmembrane region" description="Helical" evidence="2">
    <location>
        <begin position="476"/>
        <end position="503"/>
    </location>
</feature>
<accession>A0A8I2YKS8</accession>
<feature type="region of interest" description="Disordered" evidence="1">
    <location>
        <begin position="1"/>
        <end position="32"/>
    </location>
</feature>
<keyword evidence="2" id="KW-0812">Transmembrane</keyword>
<keyword evidence="2" id="KW-1133">Transmembrane helix</keyword>
<dbReference type="EMBL" id="JAGFBS010000024">
    <property type="protein sequence ID" value="KAG6373063.1"/>
    <property type="molecule type" value="Genomic_DNA"/>
</dbReference>
<evidence type="ECO:0000256" key="2">
    <source>
        <dbReference type="SAM" id="Phobius"/>
    </source>
</evidence>
<sequence length="596" mass="64977">MNSRLTTSGISPRSPRSQPSVHQIPTPGTKNERPPRYEPLVLNFWSIRAASLFMILLGIVLQVGLFLSETRNGFPVPAENMLSLVSTHFLASFFSSLFAVPLVYFWKQADWLLRWYQPYVTLSQGAAPASRSILLDYIALGQLNTLYHSWIYRHHLITISGLIALSVILLQPLAGSLLQVRKVLHPSNSTALLMGTIGLSPNIDKLDGFLASAGFALASVYNNQVDPPFVHDEWAAGEFQAQPGAYLNGTLAVNTIAIQTELNCASPSSLNVTTNADGSHIALATFSDGCSASNVFNPSGGTEQFSVFNISSCSASGIDVKFQPVVFWFYLNSSNPQVASVYCSPTMNVFIVETSMNLTTASLGDCTIIDTVQGTNNVTGSPQYGRPYNGVVFESIQDPYVSSRALAVNLVLPDAIYRYASRQPGGPLSVFQDQYGFLNATENIYTRYLSIAAQINYFLAGNSTTPAQLTTEMPRLFVLALPAFILSSLMITIGFVGFGVHYLHRRARRRLWLTSPPGSIGAIVSLTSRSGFGQLLLPYDDERMMQERLGGLAFCIDEQTGAIVAEEDFGAVESSDEVALLARKRSFGMESWTATL</sequence>
<organism evidence="3 4">
    <name type="scientific">Boletus reticuloceps</name>
    <dbReference type="NCBI Taxonomy" id="495285"/>
    <lineage>
        <taxon>Eukaryota</taxon>
        <taxon>Fungi</taxon>
        <taxon>Dikarya</taxon>
        <taxon>Basidiomycota</taxon>
        <taxon>Agaricomycotina</taxon>
        <taxon>Agaricomycetes</taxon>
        <taxon>Agaricomycetidae</taxon>
        <taxon>Boletales</taxon>
        <taxon>Boletineae</taxon>
        <taxon>Boletaceae</taxon>
        <taxon>Boletoideae</taxon>
        <taxon>Boletus</taxon>
    </lineage>
</organism>
<feature type="transmembrane region" description="Helical" evidence="2">
    <location>
        <begin position="156"/>
        <end position="178"/>
    </location>
</feature>
<dbReference type="PANTHER" id="PTHR37544">
    <property type="entry name" value="SPRAY-RELATED"/>
    <property type="match status" value="1"/>
</dbReference>
<proteinExistence type="predicted"/>
<dbReference type="Proteomes" id="UP000683000">
    <property type="component" value="Unassembled WGS sequence"/>
</dbReference>
<dbReference type="PANTHER" id="PTHR37544:SF3">
    <property type="entry name" value="SPRAY"/>
    <property type="match status" value="1"/>
</dbReference>
<feature type="compositionally biased region" description="Polar residues" evidence="1">
    <location>
        <begin position="1"/>
        <end position="29"/>
    </location>
</feature>
<name>A0A8I2YKS8_9AGAM</name>
<protein>
    <submittedName>
        <fullName evidence="3">Uncharacterized protein</fullName>
    </submittedName>
</protein>
<keyword evidence="2" id="KW-0472">Membrane</keyword>
<dbReference type="Pfam" id="PF11915">
    <property type="entry name" value="DUF3433"/>
    <property type="match status" value="1"/>
</dbReference>
<dbReference type="InterPro" id="IPR021840">
    <property type="entry name" value="DUF3433"/>
</dbReference>
<feature type="transmembrane region" description="Helical" evidence="2">
    <location>
        <begin position="40"/>
        <end position="67"/>
    </location>
</feature>
<reference evidence="3" key="1">
    <citation type="submission" date="2021-03" db="EMBL/GenBank/DDBJ databases">
        <title>Evolutionary innovations through gain and loss of genes in the ectomycorrhizal Boletales.</title>
        <authorList>
            <person name="Wu G."/>
            <person name="Miyauchi S."/>
            <person name="Morin E."/>
            <person name="Yang Z.-L."/>
            <person name="Xu J."/>
            <person name="Martin F.M."/>
        </authorList>
    </citation>
    <scope>NUCLEOTIDE SEQUENCE</scope>
    <source>
        <strain evidence="3">BR01</strain>
    </source>
</reference>
<evidence type="ECO:0000256" key="1">
    <source>
        <dbReference type="SAM" id="MobiDB-lite"/>
    </source>
</evidence>
<evidence type="ECO:0000313" key="3">
    <source>
        <dbReference type="EMBL" id="KAG6373063.1"/>
    </source>
</evidence>
<dbReference type="AlphaFoldDB" id="A0A8I2YKS8"/>
<comment type="caution">
    <text evidence="3">The sequence shown here is derived from an EMBL/GenBank/DDBJ whole genome shotgun (WGS) entry which is preliminary data.</text>
</comment>
<feature type="transmembrane region" description="Helical" evidence="2">
    <location>
        <begin position="87"/>
        <end position="106"/>
    </location>
</feature>
<dbReference type="OrthoDB" id="3248909at2759"/>
<keyword evidence="4" id="KW-1185">Reference proteome</keyword>